<keyword evidence="4" id="KW-0378">Hydrolase</keyword>
<evidence type="ECO:0000256" key="2">
    <source>
        <dbReference type="SAM" id="Phobius"/>
    </source>
</evidence>
<reference evidence="4" key="1">
    <citation type="submission" date="2020-07" db="EMBL/GenBank/DDBJ databases">
        <title>Koleobacter methoxysyntrophicus gen. nov., sp. nov., a novel anaerobic bacterium isolated from deep subsurface oil field and proposal of Koleobacterales ord. nov. in the phylum Firmicutes.</title>
        <authorList>
            <person name="Sakamoto S."/>
            <person name="Tamaki H."/>
        </authorList>
    </citation>
    <scope>NUCLEOTIDE SEQUENCE</scope>
    <source>
        <strain evidence="4">NRmbB1</strain>
    </source>
</reference>
<dbReference type="Gene3D" id="2.70.70.10">
    <property type="entry name" value="Glucose Permease (Domain IIA)"/>
    <property type="match status" value="1"/>
</dbReference>
<accession>A0A8A0RQE2</accession>
<name>A0A8A0RQE2_9FIRM</name>
<keyword evidence="2" id="KW-0472">Membrane</keyword>
<evidence type="ECO:0000313" key="5">
    <source>
        <dbReference type="Proteomes" id="UP000662904"/>
    </source>
</evidence>
<dbReference type="CDD" id="cd12797">
    <property type="entry name" value="M23_peptidase"/>
    <property type="match status" value="1"/>
</dbReference>
<keyword evidence="5" id="KW-1185">Reference proteome</keyword>
<gene>
    <name evidence="4" type="primary">mepM_5</name>
    <name evidence="4" type="ORF">H0A61_03045</name>
</gene>
<sequence length="478" mass="53473">MGDIYGNINDPFSRGADIARRYISGMLGRHLRRFGALVLKAILKAVIAFLAPAAVWVLIALFGFALVYAVIFIIPAEIIRTDREAGIGTAVSIFYAGDEFGWTREDDMRLHRKYLELADRVKKPAEKVRKIDGLYAASSVIEDSESQIAAAEPHRVPWGIMAAIDRFLGDPVMTGSSFWAPDPERTYEALKPEMHWKKSIIRTTVEVTWKEVVQQPDGSFVTVTRTETDVEEEEVYLLKKVYAYDATYEYRYKNVTEKWTENRGGRHYSYEVEKEVLENYERYGPYFERVYDFLAENGIKGDDVELIFHLATIYDETLAGDLIALGAYSGAADKPDLSIRYWEGSPGSLKWPLDASYKTITSPFGPRIHPVYGTVRFHTGVDIAVPEGKKVYAAMNGMVIFAGTLGGYGKTVIIDHGDYKTLYAHLSAVNVKGGDEVTGGSIIARSGSTGLSTGPHLHFEFIKVLEGGIKYLDPLDFY</sequence>
<dbReference type="Pfam" id="PF01551">
    <property type="entry name" value="Peptidase_M23"/>
    <property type="match status" value="1"/>
</dbReference>
<evidence type="ECO:0000259" key="3">
    <source>
        <dbReference type="Pfam" id="PF01551"/>
    </source>
</evidence>
<dbReference type="EC" id="3.4.24.-" evidence="4"/>
<dbReference type="SUPFAM" id="SSF51261">
    <property type="entry name" value="Duplicated hybrid motif"/>
    <property type="match status" value="1"/>
</dbReference>
<dbReference type="KEGG" id="kme:H0A61_03045"/>
<dbReference type="RefSeq" id="WP_206707940.1">
    <property type="nucleotide sequence ID" value="NZ_CP059066.1"/>
</dbReference>
<dbReference type="PANTHER" id="PTHR21666">
    <property type="entry name" value="PEPTIDASE-RELATED"/>
    <property type="match status" value="1"/>
</dbReference>
<dbReference type="EMBL" id="CP059066">
    <property type="protein sequence ID" value="QSQ10635.1"/>
    <property type="molecule type" value="Genomic_DNA"/>
</dbReference>
<dbReference type="InterPro" id="IPR011055">
    <property type="entry name" value="Dup_hybrid_motif"/>
</dbReference>
<dbReference type="GO" id="GO:0004222">
    <property type="term" value="F:metalloendopeptidase activity"/>
    <property type="evidence" value="ECO:0007669"/>
    <property type="project" value="TreeGrafter"/>
</dbReference>
<evidence type="ECO:0000256" key="1">
    <source>
        <dbReference type="ARBA" id="ARBA00022729"/>
    </source>
</evidence>
<proteinExistence type="predicted"/>
<evidence type="ECO:0000313" key="4">
    <source>
        <dbReference type="EMBL" id="QSQ10635.1"/>
    </source>
</evidence>
<dbReference type="AlphaFoldDB" id="A0A8A0RQE2"/>
<organism evidence="4 5">
    <name type="scientific">Koleobacter methoxysyntrophicus</name>
    <dbReference type="NCBI Taxonomy" id="2751313"/>
    <lineage>
        <taxon>Bacteria</taxon>
        <taxon>Bacillati</taxon>
        <taxon>Bacillota</taxon>
        <taxon>Clostridia</taxon>
        <taxon>Koleobacterales</taxon>
        <taxon>Koleobacteraceae</taxon>
        <taxon>Koleobacter</taxon>
    </lineage>
</organism>
<keyword evidence="1" id="KW-0732">Signal</keyword>
<feature type="transmembrane region" description="Helical" evidence="2">
    <location>
        <begin position="53"/>
        <end position="74"/>
    </location>
</feature>
<dbReference type="InterPro" id="IPR016047">
    <property type="entry name" value="M23ase_b-sheet_dom"/>
</dbReference>
<dbReference type="Proteomes" id="UP000662904">
    <property type="component" value="Chromosome"/>
</dbReference>
<keyword evidence="2" id="KW-0812">Transmembrane</keyword>
<protein>
    <submittedName>
        <fullName evidence="4">Murein DD-endopeptidase MepM</fullName>
        <ecNumber evidence="4">3.4.24.-</ecNumber>
    </submittedName>
</protein>
<dbReference type="InterPro" id="IPR050570">
    <property type="entry name" value="Cell_wall_metabolism_enzyme"/>
</dbReference>
<feature type="domain" description="M23ase beta-sheet core" evidence="3">
    <location>
        <begin position="376"/>
        <end position="463"/>
    </location>
</feature>
<keyword evidence="2" id="KW-1133">Transmembrane helix</keyword>
<dbReference type="PANTHER" id="PTHR21666:SF289">
    <property type="entry name" value="L-ALA--D-GLU ENDOPEPTIDASE"/>
    <property type="match status" value="1"/>
</dbReference>